<dbReference type="EMBL" id="EAAA01001063">
    <property type="status" value="NOT_ANNOTATED_CDS"/>
    <property type="molecule type" value="Genomic_DNA"/>
</dbReference>
<reference evidence="1" key="3">
    <citation type="submission" date="2025-08" db="UniProtKB">
        <authorList>
            <consortium name="Ensembl"/>
        </authorList>
    </citation>
    <scope>IDENTIFICATION</scope>
</reference>
<dbReference type="InParanoid" id="H2XM83"/>
<protein>
    <submittedName>
        <fullName evidence="1">Uncharacterized protein</fullName>
    </submittedName>
</protein>
<reference evidence="2" key="1">
    <citation type="journal article" date="2002" name="Science">
        <title>The draft genome of Ciona intestinalis: insights into chordate and vertebrate origins.</title>
        <authorList>
            <person name="Dehal P."/>
            <person name="Satou Y."/>
            <person name="Campbell R.K."/>
            <person name="Chapman J."/>
            <person name="Degnan B."/>
            <person name="De Tomaso A."/>
            <person name="Davidson B."/>
            <person name="Di Gregorio A."/>
            <person name="Gelpke M."/>
            <person name="Goodstein D.M."/>
            <person name="Harafuji N."/>
            <person name="Hastings K.E."/>
            <person name="Ho I."/>
            <person name="Hotta K."/>
            <person name="Huang W."/>
            <person name="Kawashima T."/>
            <person name="Lemaire P."/>
            <person name="Martinez D."/>
            <person name="Meinertzhagen I.A."/>
            <person name="Necula S."/>
            <person name="Nonaka M."/>
            <person name="Putnam N."/>
            <person name="Rash S."/>
            <person name="Saiga H."/>
            <person name="Satake M."/>
            <person name="Terry A."/>
            <person name="Yamada L."/>
            <person name="Wang H.G."/>
            <person name="Awazu S."/>
            <person name="Azumi K."/>
            <person name="Boore J."/>
            <person name="Branno M."/>
            <person name="Chin-Bow S."/>
            <person name="DeSantis R."/>
            <person name="Doyle S."/>
            <person name="Francino P."/>
            <person name="Keys D.N."/>
            <person name="Haga S."/>
            <person name="Hayashi H."/>
            <person name="Hino K."/>
            <person name="Imai K.S."/>
            <person name="Inaba K."/>
            <person name="Kano S."/>
            <person name="Kobayashi K."/>
            <person name="Kobayashi M."/>
            <person name="Lee B.I."/>
            <person name="Makabe K.W."/>
            <person name="Manohar C."/>
            <person name="Matassi G."/>
            <person name="Medina M."/>
            <person name="Mochizuki Y."/>
            <person name="Mount S."/>
            <person name="Morishita T."/>
            <person name="Miura S."/>
            <person name="Nakayama A."/>
            <person name="Nishizaka S."/>
            <person name="Nomoto H."/>
            <person name="Ohta F."/>
            <person name="Oishi K."/>
            <person name="Rigoutsos I."/>
            <person name="Sano M."/>
            <person name="Sasaki A."/>
            <person name="Sasakura Y."/>
            <person name="Shoguchi E."/>
            <person name="Shin-i T."/>
            <person name="Spagnuolo A."/>
            <person name="Stainier D."/>
            <person name="Suzuki M.M."/>
            <person name="Tassy O."/>
            <person name="Takatori N."/>
            <person name="Tokuoka M."/>
            <person name="Yagi K."/>
            <person name="Yoshizaki F."/>
            <person name="Wada S."/>
            <person name="Zhang C."/>
            <person name="Hyatt P.D."/>
            <person name="Larimer F."/>
            <person name="Detter C."/>
            <person name="Doggett N."/>
            <person name="Glavina T."/>
            <person name="Hawkins T."/>
            <person name="Richardson P."/>
            <person name="Lucas S."/>
            <person name="Kohara Y."/>
            <person name="Levine M."/>
            <person name="Satoh N."/>
            <person name="Rokhsar D.S."/>
        </authorList>
    </citation>
    <scope>NUCLEOTIDE SEQUENCE [LARGE SCALE GENOMIC DNA]</scope>
</reference>
<evidence type="ECO:0000313" key="2">
    <source>
        <dbReference type="Proteomes" id="UP000008144"/>
    </source>
</evidence>
<name>H2XM83_CIOIN</name>
<sequence>MESVLYNENPGHGTSMLSPRSASTVIAMFNASEQPQLR</sequence>
<dbReference type="Proteomes" id="UP000008144">
    <property type="component" value="Chromosome 12"/>
</dbReference>
<evidence type="ECO:0000313" key="1">
    <source>
        <dbReference type="Ensembl" id="ENSCINP00000030765.1"/>
    </source>
</evidence>
<reference evidence="1" key="2">
    <citation type="journal article" date="2008" name="Genome Biol.">
        <title>Improved genome assembly and evidence-based global gene model set for the chordate Ciona intestinalis: new insight into intron and operon populations.</title>
        <authorList>
            <person name="Satou Y."/>
            <person name="Mineta K."/>
            <person name="Ogasawara M."/>
            <person name="Sasakura Y."/>
            <person name="Shoguchi E."/>
            <person name="Ueno K."/>
            <person name="Yamada L."/>
            <person name="Matsumoto J."/>
            <person name="Wasserscheid J."/>
            <person name="Dewar K."/>
            <person name="Wiley G.B."/>
            <person name="Macmil S.L."/>
            <person name="Roe B.A."/>
            <person name="Zeller R.W."/>
            <person name="Hastings K.E."/>
            <person name="Lemaire P."/>
            <person name="Lindquist E."/>
            <person name="Endo T."/>
            <person name="Hotta K."/>
            <person name="Inaba K."/>
        </authorList>
    </citation>
    <scope>NUCLEOTIDE SEQUENCE [LARGE SCALE GENOMIC DNA]</scope>
    <source>
        <strain evidence="1">wild type</strain>
    </source>
</reference>
<proteinExistence type="predicted"/>
<dbReference type="AlphaFoldDB" id="H2XM83"/>
<keyword evidence="2" id="KW-1185">Reference proteome</keyword>
<reference evidence="1" key="4">
    <citation type="submission" date="2025-09" db="UniProtKB">
        <authorList>
            <consortium name="Ensembl"/>
        </authorList>
    </citation>
    <scope>IDENTIFICATION</scope>
</reference>
<accession>H2XM83</accession>
<dbReference type="Ensembl" id="ENSCINT00000031826.1">
    <property type="protein sequence ID" value="ENSCINP00000030765.1"/>
    <property type="gene ID" value="ENSCING00000019195.1"/>
</dbReference>
<dbReference type="HOGENOM" id="CLU_3335283_0_0_1"/>
<organism evidence="1 2">
    <name type="scientific">Ciona intestinalis</name>
    <name type="common">Transparent sea squirt</name>
    <name type="synonym">Ascidia intestinalis</name>
    <dbReference type="NCBI Taxonomy" id="7719"/>
    <lineage>
        <taxon>Eukaryota</taxon>
        <taxon>Metazoa</taxon>
        <taxon>Chordata</taxon>
        <taxon>Tunicata</taxon>
        <taxon>Ascidiacea</taxon>
        <taxon>Phlebobranchia</taxon>
        <taxon>Cionidae</taxon>
        <taxon>Ciona</taxon>
    </lineage>
</organism>